<name>A0A022Y1M8_TRISD</name>
<dbReference type="GO" id="GO:0006281">
    <property type="term" value="P:DNA repair"/>
    <property type="evidence" value="ECO:0007669"/>
    <property type="project" value="InterPro"/>
</dbReference>
<feature type="site" description="Interaction with DNA" evidence="3">
    <location>
        <position position="572"/>
    </location>
</feature>
<dbReference type="Proteomes" id="UP000023623">
    <property type="component" value="Unassembled WGS sequence"/>
</dbReference>
<feature type="compositionally biased region" description="Low complexity" evidence="4">
    <location>
        <begin position="143"/>
        <end position="153"/>
    </location>
</feature>
<feature type="binding site" evidence="2">
    <location>
        <position position="540"/>
    </location>
    <ligand>
        <name>substrate</name>
    </ligand>
</feature>
<keyword evidence="6" id="KW-1185">Reference proteome</keyword>
<dbReference type="SUPFAM" id="SSF56024">
    <property type="entry name" value="Phospholipase D/nuclease"/>
    <property type="match status" value="2"/>
</dbReference>
<dbReference type="HOGENOM" id="CLU_007773_2_0_1"/>
<dbReference type="InterPro" id="IPR010347">
    <property type="entry name" value="Tdp1"/>
</dbReference>
<dbReference type="Pfam" id="PF06087">
    <property type="entry name" value="Tyr-DNA_phospho"/>
    <property type="match status" value="1"/>
</dbReference>
<dbReference type="EMBL" id="KK208762">
    <property type="protein sequence ID" value="EZF76887.1"/>
    <property type="molecule type" value="Genomic_DNA"/>
</dbReference>
<gene>
    <name evidence="5" type="ORF">H105_01837</name>
</gene>
<dbReference type="GO" id="GO:0003697">
    <property type="term" value="F:single-stranded DNA binding"/>
    <property type="evidence" value="ECO:0007669"/>
    <property type="project" value="TreeGrafter"/>
</dbReference>
<proteinExistence type="predicted"/>
<accession>A0A022Y1M8</accession>
<dbReference type="Gene3D" id="3.30.870.10">
    <property type="entry name" value="Endonuclease Chain A"/>
    <property type="match status" value="2"/>
</dbReference>
<dbReference type="PANTHER" id="PTHR12415">
    <property type="entry name" value="TYROSYL-DNA PHOSPHODIESTERASE 1"/>
    <property type="match status" value="1"/>
</dbReference>
<evidence type="ECO:0008006" key="7">
    <source>
        <dbReference type="Google" id="ProtNLM"/>
    </source>
</evidence>
<dbReference type="CDD" id="cd09122">
    <property type="entry name" value="PLDc_Tdp1_1"/>
    <property type="match status" value="1"/>
</dbReference>
<dbReference type="GO" id="GO:0005634">
    <property type="term" value="C:nucleus"/>
    <property type="evidence" value="ECO:0007669"/>
    <property type="project" value="InterPro"/>
</dbReference>
<feature type="active site" description="Nucleophile" evidence="1">
    <location>
        <position position="294"/>
    </location>
</feature>
<evidence type="ECO:0000256" key="2">
    <source>
        <dbReference type="PIRSR" id="PIRSR610347-2"/>
    </source>
</evidence>
<dbReference type="GO" id="GO:0017005">
    <property type="term" value="F:3'-tyrosyl-DNA phosphodiesterase activity"/>
    <property type="evidence" value="ECO:0007669"/>
    <property type="project" value="TreeGrafter"/>
</dbReference>
<dbReference type="GO" id="GO:0003690">
    <property type="term" value="F:double-stranded DNA binding"/>
    <property type="evidence" value="ECO:0007669"/>
    <property type="project" value="TreeGrafter"/>
</dbReference>
<evidence type="ECO:0000313" key="5">
    <source>
        <dbReference type="EMBL" id="EZF76887.1"/>
    </source>
</evidence>
<reference evidence="5 6" key="1">
    <citation type="submission" date="2014-02" db="EMBL/GenBank/DDBJ databases">
        <title>The Genome Sequence of Trichophyton rubrum (morphotype soudanense) CBS 452.61.</title>
        <authorList>
            <consortium name="The Broad Institute Genomics Platform"/>
            <person name="Cuomo C.A."/>
            <person name="White T.C."/>
            <person name="Graser Y."/>
            <person name="Martinez-Rossi N."/>
            <person name="Heitman J."/>
            <person name="Young S.K."/>
            <person name="Zeng Q."/>
            <person name="Gargeya S."/>
            <person name="Abouelleil A."/>
            <person name="Alvarado L."/>
            <person name="Chapman S.B."/>
            <person name="Gainer-Dewar J."/>
            <person name="Goldberg J."/>
            <person name="Griggs A."/>
            <person name="Gujja S."/>
            <person name="Hansen M."/>
            <person name="Howarth C."/>
            <person name="Imamovic A."/>
            <person name="Larimer J."/>
            <person name="Martinez D."/>
            <person name="Murphy C."/>
            <person name="Pearson M.D."/>
            <person name="Persinoti G."/>
            <person name="Poon T."/>
            <person name="Priest M."/>
            <person name="Roberts A.D."/>
            <person name="Saif S."/>
            <person name="Shea T.D."/>
            <person name="Sykes S.N."/>
            <person name="Wortman J."/>
            <person name="Nusbaum C."/>
            <person name="Birren B."/>
        </authorList>
    </citation>
    <scope>NUCLEOTIDE SEQUENCE [LARGE SCALE GENOMIC DNA]</scope>
    <source>
        <strain evidence="5 6">CBS 452.61</strain>
    </source>
</reference>
<feature type="region of interest" description="Disordered" evidence="4">
    <location>
        <begin position="19"/>
        <end position="112"/>
    </location>
</feature>
<evidence type="ECO:0000313" key="6">
    <source>
        <dbReference type="Proteomes" id="UP000023623"/>
    </source>
</evidence>
<feature type="region of interest" description="Disordered" evidence="4">
    <location>
        <begin position="453"/>
        <end position="483"/>
    </location>
</feature>
<evidence type="ECO:0000256" key="4">
    <source>
        <dbReference type="SAM" id="MobiDB-lite"/>
    </source>
</evidence>
<feature type="active site" description="Proton donor/acceptor" evidence="1">
    <location>
        <position position="538"/>
    </location>
</feature>
<protein>
    <recommendedName>
        <fullName evidence="7">PLD phosphodiesterase domain-containing protein</fullName>
    </recommendedName>
</protein>
<evidence type="ECO:0000256" key="1">
    <source>
        <dbReference type="PIRSR" id="PIRSR610347-1"/>
    </source>
</evidence>
<dbReference type="OrthoDB" id="47785at2759"/>
<feature type="region of interest" description="Disordered" evidence="4">
    <location>
        <begin position="133"/>
        <end position="197"/>
    </location>
</feature>
<feature type="compositionally biased region" description="Low complexity" evidence="4">
    <location>
        <begin position="40"/>
        <end position="53"/>
    </location>
</feature>
<dbReference type="AlphaFoldDB" id="A0A022Y1M8"/>
<evidence type="ECO:0000256" key="3">
    <source>
        <dbReference type="PIRSR" id="PIRSR610347-3"/>
    </source>
</evidence>
<feature type="compositionally biased region" description="Low complexity" evidence="4">
    <location>
        <begin position="162"/>
        <end position="176"/>
    </location>
</feature>
<feature type="binding site" evidence="2">
    <location>
        <position position="296"/>
    </location>
    <ligand>
        <name>substrate</name>
    </ligand>
</feature>
<dbReference type="PANTHER" id="PTHR12415:SF4">
    <property type="entry name" value="TYROSYL-DNA PHOSPHODIESTERASE DOMAIN-CONTAINING PROTEIN"/>
    <property type="match status" value="1"/>
</dbReference>
<feature type="compositionally biased region" description="Polar residues" evidence="4">
    <location>
        <begin position="453"/>
        <end position="462"/>
    </location>
</feature>
<feature type="compositionally biased region" description="Low complexity" evidence="4">
    <location>
        <begin position="463"/>
        <end position="472"/>
    </location>
</feature>
<feature type="compositionally biased region" description="Polar residues" evidence="4">
    <location>
        <begin position="19"/>
        <end position="31"/>
    </location>
</feature>
<feature type="compositionally biased region" description="Acidic residues" evidence="4">
    <location>
        <begin position="54"/>
        <end position="70"/>
    </location>
</feature>
<organism evidence="5 6">
    <name type="scientific">Trichophyton soudanense CBS 452.61</name>
    <dbReference type="NCBI Taxonomy" id="1215331"/>
    <lineage>
        <taxon>Eukaryota</taxon>
        <taxon>Fungi</taxon>
        <taxon>Dikarya</taxon>
        <taxon>Ascomycota</taxon>
        <taxon>Pezizomycotina</taxon>
        <taxon>Eurotiomycetes</taxon>
        <taxon>Eurotiomycetidae</taxon>
        <taxon>Onygenales</taxon>
        <taxon>Arthrodermataceae</taxon>
        <taxon>Trichophyton</taxon>
    </lineage>
</organism>
<sequence length="667" mass="73089">MDHDLQAAIDASLRDAVRSQTNLQRRNSSIVDLTGDSDGDASAARRAGKAAAAAEEEEEEEEEAGDDDSDAELKRAIQLSLQSGRGPEHETIDVDALEAGKATATPEPKKTASAWIAGFDRKKMEEERLARLAKKRKTGEDGSALALPAARPLKASRREPPSESSSSSAKISSIPPATATVAAKSAPGVPSTEPTIQFPEGAVKKTWAFRCERKDDIKLEEVLQPSDLELAVLSSFLWDMDWLLMKFTNPSTRFLFIMGAKGEERRAQLLRETASMSRIRLCFPPMDGEVNCMHSKLMLLFHANHLRIVIPSANLDPYDWGEKGGVMENMLFLIDLPRKANETVNDTTPFRDELVYFLRASTLNEKIIDKMLQYDFSKTAKYAFVHSIGGSHIGSGSYERTGHCGLGTAVKSLGLATSRPLKLDYITSSVGSLTATFLQNLYWSAQGDNGTKQLSARAGNTRSSNKSNQSSKRSGRGDDDWTGRMKVYFPSRETVRSSRGGVSAAGTLCLMSKWYNSPMFPRDVMRDNRSVREGLLMHSKVLYARPEGEARKGESRSADCAGWAYVGSANLSESAWGRLVIDRKTKQAKLNCRNWESGVVVPVGRGEDGTQRGASAASAAAGAAPEAELSQTFRAAVPVPMQEPGREYAEDEQPWFYLEHFHSDATK</sequence>